<dbReference type="EMBL" id="SNRW01033544">
    <property type="protein sequence ID" value="KAA6356099.1"/>
    <property type="molecule type" value="Genomic_DNA"/>
</dbReference>
<feature type="compositionally biased region" description="Basic and acidic residues" evidence="1">
    <location>
        <begin position="223"/>
        <end position="240"/>
    </location>
</feature>
<evidence type="ECO:0000313" key="2">
    <source>
        <dbReference type="EMBL" id="KAA6356099.1"/>
    </source>
</evidence>
<feature type="compositionally biased region" description="Basic and acidic residues" evidence="1">
    <location>
        <begin position="62"/>
        <end position="85"/>
    </location>
</feature>
<feature type="region of interest" description="Disordered" evidence="1">
    <location>
        <begin position="147"/>
        <end position="259"/>
    </location>
</feature>
<feature type="compositionally biased region" description="Basic and acidic residues" evidence="1">
    <location>
        <begin position="286"/>
        <end position="314"/>
    </location>
</feature>
<dbReference type="Proteomes" id="UP000324800">
    <property type="component" value="Unassembled WGS sequence"/>
</dbReference>
<feature type="compositionally biased region" description="Basic and acidic residues" evidence="1">
    <location>
        <begin position="167"/>
        <end position="177"/>
    </location>
</feature>
<gene>
    <name evidence="2" type="ORF">EZS28_048374</name>
</gene>
<feature type="compositionally biased region" description="Polar residues" evidence="1">
    <location>
        <begin position="203"/>
        <end position="222"/>
    </location>
</feature>
<feature type="compositionally biased region" description="Acidic residues" evidence="1">
    <location>
        <begin position="315"/>
        <end position="324"/>
    </location>
</feature>
<dbReference type="AlphaFoldDB" id="A0A5J4TD73"/>
<feature type="region of interest" description="Disordered" evidence="1">
    <location>
        <begin position="62"/>
        <end position="97"/>
    </location>
</feature>
<proteinExistence type="predicted"/>
<feature type="non-terminal residue" evidence="2">
    <location>
        <position position="1"/>
    </location>
</feature>
<feature type="region of interest" description="Disordered" evidence="1">
    <location>
        <begin position="1"/>
        <end position="46"/>
    </location>
</feature>
<protein>
    <submittedName>
        <fullName evidence="2">Uncharacterized protein</fullName>
    </submittedName>
</protein>
<feature type="region of interest" description="Disordered" evidence="1">
    <location>
        <begin position="286"/>
        <end position="340"/>
    </location>
</feature>
<organism evidence="2 3">
    <name type="scientific">Streblomastix strix</name>
    <dbReference type="NCBI Taxonomy" id="222440"/>
    <lineage>
        <taxon>Eukaryota</taxon>
        <taxon>Metamonada</taxon>
        <taxon>Preaxostyla</taxon>
        <taxon>Oxymonadida</taxon>
        <taxon>Streblomastigidae</taxon>
        <taxon>Streblomastix</taxon>
    </lineage>
</organism>
<feature type="compositionally biased region" description="Basic and acidic residues" evidence="1">
    <location>
        <begin position="1"/>
        <end position="41"/>
    </location>
</feature>
<feature type="compositionally biased region" description="Low complexity" evidence="1">
    <location>
        <begin position="244"/>
        <end position="259"/>
    </location>
</feature>
<evidence type="ECO:0000256" key="1">
    <source>
        <dbReference type="SAM" id="MobiDB-lite"/>
    </source>
</evidence>
<accession>A0A5J4TD73</accession>
<feature type="compositionally biased region" description="Basic and acidic residues" evidence="1">
    <location>
        <begin position="326"/>
        <end position="340"/>
    </location>
</feature>
<name>A0A5J4TD73_9EUKA</name>
<comment type="caution">
    <text evidence="2">The sequence shown here is derived from an EMBL/GenBank/DDBJ whole genome shotgun (WGS) entry which is preliminary data.</text>
</comment>
<reference evidence="2 3" key="1">
    <citation type="submission" date="2019-03" db="EMBL/GenBank/DDBJ databases">
        <title>Single cell metagenomics reveals metabolic interactions within the superorganism composed of flagellate Streblomastix strix and complex community of Bacteroidetes bacteria on its surface.</title>
        <authorList>
            <person name="Treitli S.C."/>
            <person name="Kolisko M."/>
            <person name="Husnik F."/>
            <person name="Keeling P."/>
            <person name="Hampl V."/>
        </authorList>
    </citation>
    <scope>NUCLEOTIDE SEQUENCE [LARGE SCALE GENOMIC DNA]</scope>
    <source>
        <strain evidence="2">ST1C</strain>
    </source>
</reference>
<sequence>ALRLYQDAKKRDEQNQAKKQKILEEEEKKKKEQEEENEKKNKVIQSRGKGWEDQFYRQNLEKQKIKEQERQEKIQQEIKQSKDQAKPALNKKSLQIAKDRTFDDTIGLRDIEKRRIVANQVKGEYSDDAFVVGTEYDYEGYDKLQELQVIKEEQEQDEQQQQGQQGKENKEQKDINPQEKYGVSKLNLNVKGDQNDQSDTEYDQQGNNRSQDQFVPRLNQSSRDGKNQTKKSDKRQKTLDRLALTSRSSNRQTQTQSLQQQSILAIDPIPLNASYRGQFAYKPQINEKSRQMAEQVSKRLAEEEKRFQDEIEQREQEDEYDQGGDEGLRRRKDEDDQQDKHLTVVQRMNIDAKRRKCDIFRSLHLFIL</sequence>
<evidence type="ECO:0000313" key="3">
    <source>
        <dbReference type="Proteomes" id="UP000324800"/>
    </source>
</evidence>